<dbReference type="RefSeq" id="WP_132314182.1">
    <property type="nucleotide sequence ID" value="NZ_SMAR01000056.1"/>
</dbReference>
<sequence>MAHMRTKIFDAIIARLSAIPEFSGSGKVKRARTSAIRESQLPALTVTWAEHQETAEIRPCAWPNGEDGYDRRLPIDVIAHFQTEEPDIEFDRIAVLVEATLGQAIKLDGLVIELTLSESRSFIDRSTGIALGVGALTFVADYKTLAGDAEMGAAAAESN</sequence>
<gene>
    <name evidence="1" type="ORF">EDC90_10564</name>
</gene>
<dbReference type="Proteomes" id="UP000295097">
    <property type="component" value="Unassembled WGS sequence"/>
</dbReference>
<dbReference type="AlphaFoldDB" id="A0A4V2V339"/>
<name>A0A4V2V339_9HYPH</name>
<keyword evidence="2" id="KW-1185">Reference proteome</keyword>
<reference evidence="1 2" key="1">
    <citation type="submission" date="2019-03" db="EMBL/GenBank/DDBJ databases">
        <title>Freshwater and sediment microbial communities from various areas in North America, analyzing microbe dynamics in response to fracking.</title>
        <authorList>
            <person name="Lamendella R."/>
        </authorList>
    </citation>
    <scope>NUCLEOTIDE SEQUENCE [LARGE SCALE GENOMIC DNA]</scope>
    <source>
        <strain evidence="1 2">175.2</strain>
    </source>
</reference>
<comment type="caution">
    <text evidence="1">The sequence shown here is derived from an EMBL/GenBank/DDBJ whole genome shotgun (WGS) entry which is preliminary data.</text>
</comment>
<evidence type="ECO:0000313" key="1">
    <source>
        <dbReference type="EMBL" id="TCT28856.1"/>
    </source>
</evidence>
<organism evidence="1 2">
    <name type="scientific">Martelella mediterranea</name>
    <dbReference type="NCBI Taxonomy" id="293089"/>
    <lineage>
        <taxon>Bacteria</taxon>
        <taxon>Pseudomonadati</taxon>
        <taxon>Pseudomonadota</taxon>
        <taxon>Alphaproteobacteria</taxon>
        <taxon>Hyphomicrobiales</taxon>
        <taxon>Aurantimonadaceae</taxon>
        <taxon>Martelella</taxon>
    </lineage>
</organism>
<accession>A0A4V2V339</accession>
<protein>
    <submittedName>
        <fullName evidence="1">Uncharacterized protein</fullName>
    </submittedName>
</protein>
<dbReference type="OrthoDB" id="8420085at2"/>
<dbReference type="EMBL" id="SMAR01000056">
    <property type="protein sequence ID" value="TCT28856.1"/>
    <property type="molecule type" value="Genomic_DNA"/>
</dbReference>
<evidence type="ECO:0000313" key="2">
    <source>
        <dbReference type="Proteomes" id="UP000295097"/>
    </source>
</evidence>
<proteinExistence type="predicted"/>